<evidence type="ECO:0000256" key="1">
    <source>
        <dbReference type="ARBA" id="ARBA00004141"/>
    </source>
</evidence>
<dbReference type="EMBL" id="LN554846">
    <property type="protein sequence ID" value="CED72287.1"/>
    <property type="molecule type" value="Genomic_DNA"/>
</dbReference>
<evidence type="ECO:0000313" key="7">
    <source>
        <dbReference type="EMBL" id="CED72287.1"/>
    </source>
</evidence>
<keyword evidence="4 6" id="KW-1133">Transmembrane helix</keyword>
<dbReference type="AlphaFoldDB" id="A0A090IP72"/>
<dbReference type="OrthoDB" id="457670at2"/>
<feature type="transmembrane region" description="Helical" evidence="6">
    <location>
        <begin position="182"/>
        <end position="205"/>
    </location>
</feature>
<feature type="transmembrane region" description="Helical" evidence="6">
    <location>
        <begin position="115"/>
        <end position="133"/>
    </location>
</feature>
<dbReference type="PANTHER" id="PTHR43483">
    <property type="entry name" value="MEMBRANE TRANSPORTER PROTEIN HI_0806-RELATED"/>
    <property type="match status" value="1"/>
</dbReference>
<reference evidence="8" key="1">
    <citation type="submission" date="2014-09" db="EMBL/GenBank/DDBJ databases">
        <authorList>
            <person name="Hjerde E."/>
        </authorList>
    </citation>
    <scope>NUCLEOTIDE SEQUENCE [LARGE SCALE GENOMIC DNA]</scope>
    <source>
        <strain evidence="8">06/09/139</strain>
    </source>
</reference>
<dbReference type="GeneID" id="28541804"/>
<feature type="transmembrane region" description="Helical" evidence="6">
    <location>
        <begin position="51"/>
        <end position="73"/>
    </location>
</feature>
<proteinExistence type="inferred from homology"/>
<feature type="transmembrane region" description="Helical" evidence="6">
    <location>
        <begin position="248"/>
        <end position="266"/>
    </location>
</feature>
<accession>A0A090IP72</accession>
<sequence>MLLDFWSIFALYLALGSVVGVMAGLLGIGGGLLVVPALLWLLPQAGVDSNIAMQMALGTSLATIIFTSSSSALNHLRLGNVEVALIKSLAPGVIIGGFIGSYLTELIPTQYLPKLFGMIVLLLALQMLLALKLTATRAMPSPIKLAASGGVIGVISSLAGIGGGSLTVPYLSFHGVDMRKAIGSSSLCGTLIAIAGMIGFVIHGASADNLPSMSIGYIYLPALCGVSITSMLTTKVGARLASHLPTPTLKKIFAVFLVFIGSKMFLG</sequence>
<dbReference type="HOGENOM" id="CLU_045498_6_0_6"/>
<evidence type="ECO:0000256" key="6">
    <source>
        <dbReference type="RuleBase" id="RU363041"/>
    </source>
</evidence>
<gene>
    <name evidence="7" type="ORF">AWOD_I_2227</name>
</gene>
<keyword evidence="3 6" id="KW-0812">Transmembrane</keyword>
<comment type="similarity">
    <text evidence="2 6">Belongs to the 4-toluene sulfonate uptake permease (TSUP) (TC 2.A.102) family.</text>
</comment>
<keyword evidence="6" id="KW-1003">Cell membrane</keyword>
<dbReference type="InterPro" id="IPR002781">
    <property type="entry name" value="TM_pro_TauE-like"/>
</dbReference>
<protein>
    <recommendedName>
        <fullName evidence="6">Probable membrane transporter protein</fullName>
    </recommendedName>
</protein>
<keyword evidence="8" id="KW-1185">Reference proteome</keyword>
<feature type="transmembrane region" description="Helical" evidence="6">
    <location>
        <begin position="85"/>
        <end position="103"/>
    </location>
</feature>
<evidence type="ECO:0000256" key="3">
    <source>
        <dbReference type="ARBA" id="ARBA00022692"/>
    </source>
</evidence>
<evidence type="ECO:0000256" key="2">
    <source>
        <dbReference type="ARBA" id="ARBA00009142"/>
    </source>
</evidence>
<dbReference type="Pfam" id="PF01925">
    <property type="entry name" value="TauE"/>
    <property type="match status" value="1"/>
</dbReference>
<dbReference type="PANTHER" id="PTHR43483:SF3">
    <property type="entry name" value="MEMBRANE TRANSPORTER PROTEIN HI_0806-RELATED"/>
    <property type="match status" value="1"/>
</dbReference>
<feature type="transmembrane region" description="Helical" evidence="6">
    <location>
        <begin position="12"/>
        <end position="39"/>
    </location>
</feature>
<dbReference type="STRING" id="80852.AWOD_I_2227"/>
<evidence type="ECO:0000256" key="5">
    <source>
        <dbReference type="ARBA" id="ARBA00023136"/>
    </source>
</evidence>
<dbReference type="KEGG" id="awd:AWOD_I_2227"/>
<keyword evidence="5 6" id="KW-0472">Membrane</keyword>
<evidence type="ECO:0000313" key="8">
    <source>
        <dbReference type="Proteomes" id="UP000032427"/>
    </source>
</evidence>
<dbReference type="Proteomes" id="UP000032427">
    <property type="component" value="Chromosome 1"/>
</dbReference>
<name>A0A090IP72_9GAMM</name>
<feature type="transmembrane region" description="Helical" evidence="6">
    <location>
        <begin position="145"/>
        <end position="170"/>
    </location>
</feature>
<dbReference type="PATRIC" id="fig|80852.17.peg.2305"/>
<evidence type="ECO:0000256" key="4">
    <source>
        <dbReference type="ARBA" id="ARBA00022989"/>
    </source>
</evidence>
<feature type="transmembrane region" description="Helical" evidence="6">
    <location>
        <begin position="217"/>
        <end position="236"/>
    </location>
</feature>
<comment type="subcellular location">
    <subcellularLocation>
        <location evidence="6">Cell membrane</location>
        <topology evidence="6">Multi-pass membrane protein</topology>
    </subcellularLocation>
    <subcellularLocation>
        <location evidence="1">Membrane</location>
        <topology evidence="1">Multi-pass membrane protein</topology>
    </subcellularLocation>
</comment>
<dbReference type="GO" id="GO:0005886">
    <property type="term" value="C:plasma membrane"/>
    <property type="evidence" value="ECO:0007669"/>
    <property type="project" value="UniProtKB-SubCell"/>
</dbReference>
<organism evidence="7 8">
    <name type="scientific">Aliivibrio wodanis</name>
    <dbReference type="NCBI Taxonomy" id="80852"/>
    <lineage>
        <taxon>Bacteria</taxon>
        <taxon>Pseudomonadati</taxon>
        <taxon>Pseudomonadota</taxon>
        <taxon>Gammaproteobacteria</taxon>
        <taxon>Vibrionales</taxon>
        <taxon>Vibrionaceae</taxon>
        <taxon>Aliivibrio</taxon>
    </lineage>
</organism>